<dbReference type="PANTHER" id="PTHR15495:SF7">
    <property type="entry name" value="GPI INOSITOL-DEACYLASE"/>
    <property type="match status" value="1"/>
</dbReference>
<evidence type="ECO:0000256" key="9">
    <source>
        <dbReference type="ARBA" id="ARBA00022927"/>
    </source>
</evidence>
<feature type="transmembrane region" description="Helical" evidence="12">
    <location>
        <begin position="25"/>
        <end position="47"/>
    </location>
</feature>
<name>A0AAN7YHE7_9EURO</name>
<feature type="transmembrane region" description="Helical" evidence="12">
    <location>
        <begin position="906"/>
        <end position="929"/>
    </location>
</feature>
<dbReference type="EC" id="3.1.-.-" evidence="12"/>
<dbReference type="Gene3D" id="3.40.50.1820">
    <property type="entry name" value="alpha/beta hydrolase"/>
    <property type="match status" value="1"/>
</dbReference>
<feature type="transmembrane region" description="Helical" evidence="12">
    <location>
        <begin position="789"/>
        <end position="812"/>
    </location>
</feature>
<feature type="transmembrane region" description="Helical" evidence="12">
    <location>
        <begin position="1056"/>
        <end position="1075"/>
    </location>
</feature>
<dbReference type="Pfam" id="PF25140">
    <property type="entry name" value="PGAP1_TMD"/>
    <property type="match status" value="1"/>
</dbReference>
<comment type="function">
    <text evidence="1 12">Involved in inositol deacylation of GPI-anchored proteins which plays important roles in the quality control and ER-associated degradation of GPI-anchored proteins.</text>
</comment>
<proteinExistence type="inferred from homology"/>
<keyword evidence="6 12" id="KW-0812">Transmembrane</keyword>
<evidence type="ECO:0000256" key="2">
    <source>
        <dbReference type="ARBA" id="ARBA00004477"/>
    </source>
</evidence>
<dbReference type="EMBL" id="JAVRRJ010000003">
    <property type="protein sequence ID" value="KAK5086354.1"/>
    <property type="molecule type" value="Genomic_DNA"/>
</dbReference>
<evidence type="ECO:0000259" key="14">
    <source>
        <dbReference type="Pfam" id="PF25140"/>
    </source>
</evidence>
<comment type="subcellular location">
    <subcellularLocation>
        <location evidence="2">Endoplasmic reticulum membrane</location>
        <topology evidence="2">Multi-pass membrane protein</topology>
    </subcellularLocation>
</comment>
<dbReference type="GO" id="GO:0006888">
    <property type="term" value="P:endoplasmic reticulum to Golgi vesicle-mediated transport"/>
    <property type="evidence" value="ECO:0007669"/>
    <property type="project" value="TreeGrafter"/>
</dbReference>
<evidence type="ECO:0000313" key="15">
    <source>
        <dbReference type="EMBL" id="KAK5086354.1"/>
    </source>
</evidence>
<keyword evidence="11 12" id="KW-0472">Membrane</keyword>
<dbReference type="Proteomes" id="UP001309876">
    <property type="component" value="Unassembled WGS sequence"/>
</dbReference>
<dbReference type="InterPro" id="IPR012908">
    <property type="entry name" value="PGAP1-ab_dom-like"/>
</dbReference>
<dbReference type="InterPro" id="IPR039529">
    <property type="entry name" value="PGAP1/BST1"/>
</dbReference>
<evidence type="ECO:0000256" key="12">
    <source>
        <dbReference type="RuleBase" id="RU365011"/>
    </source>
</evidence>
<protein>
    <recommendedName>
        <fullName evidence="4 12">GPI inositol-deacylase</fullName>
        <ecNumber evidence="12">3.1.-.-</ecNumber>
    </recommendedName>
</protein>
<reference evidence="15 16" key="1">
    <citation type="submission" date="2023-08" db="EMBL/GenBank/DDBJ databases">
        <title>Black Yeasts Isolated from many extreme environments.</title>
        <authorList>
            <person name="Coleine C."/>
            <person name="Stajich J.E."/>
            <person name="Selbmann L."/>
        </authorList>
    </citation>
    <scope>NUCLEOTIDE SEQUENCE [LARGE SCALE GENOMIC DNA]</scope>
    <source>
        <strain evidence="15 16">CCFEE 5910</strain>
    </source>
</reference>
<dbReference type="InterPro" id="IPR056824">
    <property type="entry name" value="PGAP1_TMD"/>
</dbReference>
<evidence type="ECO:0000256" key="1">
    <source>
        <dbReference type="ARBA" id="ARBA00003496"/>
    </source>
</evidence>
<evidence type="ECO:0000256" key="10">
    <source>
        <dbReference type="ARBA" id="ARBA00022989"/>
    </source>
</evidence>
<feature type="domain" description="GPI inositol-deacylase transmembrane" evidence="14">
    <location>
        <begin position="701"/>
        <end position="991"/>
    </location>
</feature>
<evidence type="ECO:0000256" key="6">
    <source>
        <dbReference type="ARBA" id="ARBA00022692"/>
    </source>
</evidence>
<feature type="transmembrane region" description="Helical" evidence="12">
    <location>
        <begin position="696"/>
        <end position="714"/>
    </location>
</feature>
<gene>
    <name evidence="15" type="primary">BST1</name>
    <name evidence="15" type="ORF">LTR05_003522</name>
</gene>
<dbReference type="PANTHER" id="PTHR15495">
    <property type="entry name" value="NEGATIVE REGULATOR OF VESICLE FORMATION-RELATED"/>
    <property type="match status" value="1"/>
</dbReference>
<keyword evidence="16" id="KW-1185">Reference proteome</keyword>
<keyword evidence="9 12" id="KW-0653">Protein transport</keyword>
<evidence type="ECO:0000313" key="16">
    <source>
        <dbReference type="Proteomes" id="UP001309876"/>
    </source>
</evidence>
<dbReference type="GO" id="GO:0005789">
    <property type="term" value="C:endoplasmic reticulum membrane"/>
    <property type="evidence" value="ECO:0007669"/>
    <property type="project" value="UniProtKB-SubCell"/>
</dbReference>
<comment type="caution">
    <text evidence="15">The sequence shown here is derived from an EMBL/GenBank/DDBJ whole genome shotgun (WGS) entry which is preliminary data.</text>
</comment>
<evidence type="ECO:0000256" key="7">
    <source>
        <dbReference type="ARBA" id="ARBA00022801"/>
    </source>
</evidence>
<dbReference type="AlphaFoldDB" id="A0AAN7YHE7"/>
<dbReference type="Pfam" id="PF07819">
    <property type="entry name" value="PGAP1"/>
    <property type="match status" value="1"/>
</dbReference>
<keyword evidence="5 12" id="KW-0813">Transport</keyword>
<evidence type="ECO:0000256" key="11">
    <source>
        <dbReference type="ARBA" id="ARBA00023136"/>
    </source>
</evidence>
<dbReference type="GO" id="GO:0050185">
    <property type="term" value="F:phosphatidylinositol deacylase activity"/>
    <property type="evidence" value="ECO:0007669"/>
    <property type="project" value="TreeGrafter"/>
</dbReference>
<feature type="transmembrane region" description="Helical" evidence="12">
    <location>
        <begin position="857"/>
        <end position="885"/>
    </location>
</feature>
<dbReference type="GO" id="GO:0006505">
    <property type="term" value="P:GPI anchor metabolic process"/>
    <property type="evidence" value="ECO:0007669"/>
    <property type="project" value="TreeGrafter"/>
</dbReference>
<keyword evidence="7 12" id="KW-0378">Hydrolase</keyword>
<evidence type="ECO:0000259" key="13">
    <source>
        <dbReference type="Pfam" id="PF07819"/>
    </source>
</evidence>
<accession>A0AAN7YHE7</accession>
<evidence type="ECO:0000256" key="5">
    <source>
        <dbReference type="ARBA" id="ARBA00022448"/>
    </source>
</evidence>
<evidence type="ECO:0000256" key="3">
    <source>
        <dbReference type="ARBA" id="ARBA00006931"/>
    </source>
</evidence>
<dbReference type="Pfam" id="PF25141">
    <property type="entry name" value="PGAP1_2nd"/>
    <property type="match status" value="1"/>
</dbReference>
<dbReference type="GO" id="GO:0015031">
    <property type="term" value="P:protein transport"/>
    <property type="evidence" value="ECO:0007669"/>
    <property type="project" value="UniProtKB-KW"/>
</dbReference>
<feature type="domain" description="GPI inositol-deacylase PGAP1-like alpha/beta" evidence="13">
    <location>
        <begin position="106"/>
        <end position="349"/>
    </location>
</feature>
<dbReference type="FunFam" id="3.40.50.1820:FF:000056">
    <property type="entry name" value="GPI inositol-deacylase"/>
    <property type="match status" value="1"/>
</dbReference>
<organism evidence="15 16">
    <name type="scientific">Lithohypha guttulata</name>
    <dbReference type="NCBI Taxonomy" id="1690604"/>
    <lineage>
        <taxon>Eukaryota</taxon>
        <taxon>Fungi</taxon>
        <taxon>Dikarya</taxon>
        <taxon>Ascomycota</taxon>
        <taxon>Pezizomycotina</taxon>
        <taxon>Eurotiomycetes</taxon>
        <taxon>Chaetothyriomycetidae</taxon>
        <taxon>Chaetothyriales</taxon>
        <taxon>Trichomeriaceae</taxon>
        <taxon>Lithohypha</taxon>
    </lineage>
</organism>
<dbReference type="SUPFAM" id="SSF53474">
    <property type="entry name" value="alpha/beta-Hydrolases"/>
    <property type="match status" value="1"/>
</dbReference>
<feature type="transmembrane region" description="Helical" evidence="12">
    <location>
        <begin position="949"/>
        <end position="968"/>
    </location>
</feature>
<comment type="similarity">
    <text evidence="3 12">Belongs to the GPI inositol-deacylase family.</text>
</comment>
<evidence type="ECO:0000256" key="8">
    <source>
        <dbReference type="ARBA" id="ARBA00022824"/>
    </source>
</evidence>
<keyword evidence="8 12" id="KW-0256">Endoplasmic reticulum</keyword>
<dbReference type="InterPro" id="IPR029058">
    <property type="entry name" value="AB_hydrolase_fold"/>
</dbReference>
<feature type="transmembrane region" description="Helical" evidence="12">
    <location>
        <begin position="740"/>
        <end position="762"/>
    </location>
</feature>
<sequence length="1196" mass="132714">MLLKSKKGQHVEEARNLQKSRAQGLFTWQPLVLITTLLALLSLAFIVHASLNLQVDPQGCVMSMMAPTYLKLSGFDTEHSRFASKYHLYLYREEGVDEYTHDNIGLRGVPVLFIPGNAGSYKQVRSLSSEASRYFHDNLRDDQQAREDGVRGLDFFTIDFNEDLAAFHGQTVIDQAEYVNEAIAYILSLYHDTKRLNRDSDLPDPSSVILIGHSMGGIVARTVLVNSKYQANSVNTIITMSTPHARPPVSFDVDIVTLYEQINNYWREAYTQKMSSNNPLSQTTIISIAGGGKDTTVPSDYATISSLVPDSHGFTVFTSTIPTVWTSMDHLAITWADQLRKVIVKSLYEVVDVRRSAQTKSRAARMKVFRKWFLTGLEDEAVKRLPLAEHDVLLILGDESRSTVSKKDSITIHRLGLQDMSSAKLLPVPSSANGSVKHFQLLTDQPVHPDGSFDHLDVLFCSAFPVANHASSTSNPIHIDLSNGDASATRLACKRATGDAVSLPTSNRLSQNAFDQTPPFTFLQYDVIDLQEYQFVAVVDKSTKVNDGWVHAEFNADSDSSVVVDISLPMLLFRGVSVELPSTRALMTNIKIPALQSSLLAYNLKMRQHGCHKDTELFTLLVRQYIDAPHESKYFVNFKEGDINLHGVAPFMPPALPGESINSGVSFQIWSDPTCKSSLEFRLKPDLPGSLGKLVIRYRTVFAAFPLLVVAMVLRKQFRLYDNAGIFISFSDSLDQSLRLPLPILLLSMTFFATAFTGNLAATKHAPTHQPNGTVSYNQNDLLLGSPDAFFWFLVPLCGVISVGVCVILNYVVLTLLQCSSVLLSAFTTRNAYVKMVDSEKEKTSVVTMTATPRRRIINTVVLLALVATVIPYPFAYVVACLVQFATATRALRDAKDLRTGSAMNFFNYTHSILILMLWVLPINLPILVVWVHNLAVHWLTPFSSHHNVLSIMPFILLVETLSTGSMVPPLQKFKWTTNFLFFALAVYSAVVSNTTIKNPELAPANSQEKPNIPQTLPAQTTVVLTSPSSPLPQTATTTPSSTDPAKTSFDLLSPAYLTVGLIFVIVLVALIWLLMGPNARRPWSCRSHRKSVEVPLRQRGPDDAYEVNPDMWSGGGRFVGESLRGRDRDDDPVLEISGAAMEIGYDARGTRAREDGTGSQHRCVSASPCSGEHYEIARYDRDLPPPYRQEERHMV</sequence>
<keyword evidence="10 12" id="KW-1133">Transmembrane helix</keyword>
<evidence type="ECO:0000256" key="4">
    <source>
        <dbReference type="ARBA" id="ARBA00015856"/>
    </source>
</evidence>